<name>A0ABN8D104_9STRA</name>
<reference evidence="2 3" key="1">
    <citation type="submission" date="2021-11" db="EMBL/GenBank/DDBJ databases">
        <authorList>
            <person name="Islam A."/>
            <person name="Islam S."/>
            <person name="Flora M.S."/>
            <person name="Rahman M."/>
            <person name="Ziaur R.M."/>
            <person name="Epstein J.H."/>
            <person name="Hassan M."/>
            <person name="Klassen M."/>
            <person name="Woodard K."/>
            <person name="Webb A."/>
            <person name="Webby R.J."/>
            <person name="El Zowalaty M.E."/>
        </authorList>
    </citation>
    <scope>NUCLEOTIDE SEQUENCE [LARGE SCALE GENOMIC DNA]</scope>
    <source>
        <strain evidence="2">Pbs1</strain>
    </source>
</reference>
<feature type="region of interest" description="Disordered" evidence="1">
    <location>
        <begin position="110"/>
        <end position="149"/>
    </location>
</feature>
<dbReference type="PANTHER" id="PTHR28096">
    <property type="entry name" value="PROTEIN FAF1"/>
    <property type="match status" value="1"/>
</dbReference>
<organism evidence="2 3">
    <name type="scientific">Peronospora belbahrii</name>
    <dbReference type="NCBI Taxonomy" id="622444"/>
    <lineage>
        <taxon>Eukaryota</taxon>
        <taxon>Sar</taxon>
        <taxon>Stramenopiles</taxon>
        <taxon>Oomycota</taxon>
        <taxon>Peronosporomycetes</taxon>
        <taxon>Peronosporales</taxon>
        <taxon>Peronosporaceae</taxon>
        <taxon>Peronospora</taxon>
    </lineage>
</organism>
<feature type="compositionally biased region" description="Basic and acidic residues" evidence="1">
    <location>
        <begin position="113"/>
        <end position="122"/>
    </location>
</feature>
<gene>
    <name evidence="2" type="ORF">PBS001_LOCUS3674</name>
</gene>
<dbReference type="InterPro" id="IPR053030">
    <property type="entry name" value="Ribosomal_biogenesis_FAF1-like"/>
</dbReference>
<evidence type="ECO:0000256" key="1">
    <source>
        <dbReference type="SAM" id="MobiDB-lite"/>
    </source>
</evidence>
<sequence length="164" mass="19140">MTFQFPVASGKTKQIQVFECPTETWKERNRYGPKNKKKENEVELTLRQEIRKEFDDTFDSVLEFTTLNLKGKEKKMNEAKKIEALGGKAAANRKIPYKILIGMKTKGVARKQRREDLMKESDMVTGKRRLSHKSRDQQKKKKTDYGLQATRGRFKRGVLDVRSL</sequence>
<dbReference type="PANTHER" id="PTHR28096:SF1">
    <property type="entry name" value="PROTEIN FAF1"/>
    <property type="match status" value="1"/>
</dbReference>
<keyword evidence="3" id="KW-1185">Reference proteome</keyword>
<dbReference type="InterPro" id="IPR027973">
    <property type="entry name" value="FSAF1-like"/>
</dbReference>
<evidence type="ECO:0000313" key="3">
    <source>
        <dbReference type="Proteomes" id="UP001158986"/>
    </source>
</evidence>
<dbReference type="Proteomes" id="UP001158986">
    <property type="component" value="Unassembled WGS sequence"/>
</dbReference>
<accession>A0ABN8D104</accession>
<proteinExistence type="predicted"/>
<protein>
    <submittedName>
        <fullName evidence="2">Uncharacterized protein</fullName>
    </submittedName>
</protein>
<evidence type="ECO:0000313" key="2">
    <source>
        <dbReference type="EMBL" id="CAH0517043.1"/>
    </source>
</evidence>
<feature type="compositionally biased region" description="Basic residues" evidence="1">
    <location>
        <begin position="126"/>
        <end position="142"/>
    </location>
</feature>
<comment type="caution">
    <text evidence="2">The sequence shown here is derived from an EMBL/GenBank/DDBJ whole genome shotgun (WGS) entry which is preliminary data.</text>
</comment>
<dbReference type="EMBL" id="CAKLCB010000220">
    <property type="protein sequence ID" value="CAH0517043.1"/>
    <property type="molecule type" value="Genomic_DNA"/>
</dbReference>
<dbReference type="Pfam" id="PF15375">
    <property type="entry name" value="FSAF1"/>
    <property type="match status" value="1"/>
</dbReference>